<dbReference type="InterPro" id="IPR013762">
    <property type="entry name" value="Integrase-like_cat_sf"/>
</dbReference>
<name>A0ABS1HJ70_9BACT</name>
<keyword evidence="2" id="KW-0229">DNA integration</keyword>
<comment type="similarity">
    <text evidence="1">Belongs to the 'phage' integrase family.</text>
</comment>
<evidence type="ECO:0000259" key="7">
    <source>
        <dbReference type="PROSITE" id="PS51900"/>
    </source>
</evidence>
<dbReference type="EMBL" id="JAENRR010000020">
    <property type="protein sequence ID" value="MBK3517716.1"/>
    <property type="molecule type" value="Genomic_DNA"/>
</dbReference>
<comment type="caution">
    <text evidence="8">The sequence shown here is derived from an EMBL/GenBank/DDBJ whole genome shotgun (WGS) entry which is preliminary data.</text>
</comment>
<evidence type="ECO:0000313" key="8">
    <source>
        <dbReference type="EMBL" id="MBK3517716.1"/>
    </source>
</evidence>
<evidence type="ECO:0000256" key="1">
    <source>
        <dbReference type="ARBA" id="ARBA00008857"/>
    </source>
</evidence>
<dbReference type="SUPFAM" id="SSF56349">
    <property type="entry name" value="DNA breaking-rejoining enzymes"/>
    <property type="match status" value="1"/>
</dbReference>
<dbReference type="InterPro" id="IPR010998">
    <property type="entry name" value="Integrase_recombinase_N"/>
</dbReference>
<evidence type="ECO:0000256" key="2">
    <source>
        <dbReference type="ARBA" id="ARBA00022908"/>
    </source>
</evidence>
<dbReference type="CDD" id="cd01185">
    <property type="entry name" value="INTN1_C_like"/>
    <property type="match status" value="1"/>
</dbReference>
<evidence type="ECO:0000256" key="4">
    <source>
        <dbReference type="ARBA" id="ARBA00023172"/>
    </source>
</evidence>
<dbReference type="Gene3D" id="1.10.443.10">
    <property type="entry name" value="Intergrase catalytic core"/>
    <property type="match status" value="1"/>
</dbReference>
<evidence type="ECO:0000256" key="5">
    <source>
        <dbReference type="PROSITE-ProRule" id="PRU01248"/>
    </source>
</evidence>
<feature type="domain" description="Core-binding (CB)" evidence="7">
    <location>
        <begin position="107"/>
        <end position="196"/>
    </location>
</feature>
<dbReference type="InterPro" id="IPR044068">
    <property type="entry name" value="CB"/>
</dbReference>
<protein>
    <submittedName>
        <fullName evidence="8">Tyrosine-type recombinase/integrase</fullName>
    </submittedName>
</protein>
<keyword evidence="9" id="KW-1185">Reference proteome</keyword>
<evidence type="ECO:0000259" key="6">
    <source>
        <dbReference type="PROSITE" id="PS51898"/>
    </source>
</evidence>
<accession>A0ABS1HJ70</accession>
<dbReference type="PROSITE" id="PS51900">
    <property type="entry name" value="CB"/>
    <property type="match status" value="1"/>
</dbReference>
<dbReference type="Gene3D" id="1.10.150.130">
    <property type="match status" value="1"/>
</dbReference>
<evidence type="ECO:0000313" key="9">
    <source>
        <dbReference type="Proteomes" id="UP000605676"/>
    </source>
</evidence>
<dbReference type="PANTHER" id="PTHR30349">
    <property type="entry name" value="PHAGE INTEGRASE-RELATED"/>
    <property type="match status" value="1"/>
</dbReference>
<dbReference type="Pfam" id="PF00589">
    <property type="entry name" value="Phage_integrase"/>
    <property type="match status" value="1"/>
</dbReference>
<dbReference type="InterPro" id="IPR050090">
    <property type="entry name" value="Tyrosine_recombinase_XerCD"/>
</dbReference>
<dbReference type="InterPro" id="IPR002104">
    <property type="entry name" value="Integrase_catalytic"/>
</dbReference>
<proteinExistence type="inferred from homology"/>
<keyword evidence="3 5" id="KW-0238">DNA-binding</keyword>
<dbReference type="RefSeq" id="WP_200464942.1">
    <property type="nucleotide sequence ID" value="NZ_JAENRR010000020.1"/>
</dbReference>
<organism evidence="8 9">
    <name type="scientific">Carboxylicivirga marina</name>
    <dbReference type="NCBI Taxonomy" id="2800988"/>
    <lineage>
        <taxon>Bacteria</taxon>
        <taxon>Pseudomonadati</taxon>
        <taxon>Bacteroidota</taxon>
        <taxon>Bacteroidia</taxon>
        <taxon>Marinilabiliales</taxon>
        <taxon>Marinilabiliaceae</taxon>
        <taxon>Carboxylicivirga</taxon>
    </lineage>
</organism>
<keyword evidence="4" id="KW-0233">DNA recombination</keyword>
<dbReference type="PANTHER" id="PTHR30349:SF64">
    <property type="entry name" value="PROPHAGE INTEGRASE INTD-RELATED"/>
    <property type="match status" value="1"/>
</dbReference>
<dbReference type="InterPro" id="IPR025269">
    <property type="entry name" value="SAM-like_dom"/>
</dbReference>
<dbReference type="InterPro" id="IPR011010">
    <property type="entry name" value="DNA_brk_join_enz"/>
</dbReference>
<dbReference type="InterPro" id="IPR035386">
    <property type="entry name" value="Arm-DNA-bind_5"/>
</dbReference>
<evidence type="ECO:0000256" key="3">
    <source>
        <dbReference type="ARBA" id="ARBA00023125"/>
    </source>
</evidence>
<dbReference type="Pfam" id="PF17293">
    <property type="entry name" value="Arm-DNA-bind_5"/>
    <property type="match status" value="1"/>
</dbReference>
<reference evidence="8 9" key="1">
    <citation type="submission" date="2021-01" db="EMBL/GenBank/DDBJ databases">
        <title>Carboxyliciviraga sp.nov., isolated from coastal sediments.</title>
        <authorList>
            <person name="Lu D."/>
            <person name="Zhang T."/>
        </authorList>
    </citation>
    <scope>NUCLEOTIDE SEQUENCE [LARGE SCALE GENOMIC DNA]</scope>
    <source>
        <strain evidence="8 9">N1Y132</strain>
    </source>
</reference>
<dbReference type="Proteomes" id="UP000605676">
    <property type="component" value="Unassembled WGS sequence"/>
</dbReference>
<dbReference type="Pfam" id="PF13102">
    <property type="entry name" value="Phage_int_SAM_5"/>
    <property type="match status" value="1"/>
</dbReference>
<sequence>MKYNTNNFVKYNLKKHSDTSKPFQIILIIVHKGQRMRYYTGKRIKESNWHIKKQRAKNSYATASTLNSFLDTLANFVEDEYNKLKMSGEIINTTKIKELIEEFQHRVPTDGILKHYDEFLEHSRNYKTQSSIKCYETNKSRLKGFYEKTKHPMSYNLIDKHFYEKYINYLLTEKKLSNSTISRDTKYIKTFLSWATDKGYNKNIAYQKFKFKSNEGQIFFLSWDELIQLFNHDLGNNERLIRTRDIFCFGCFTGMRFSDIMNLKHENIEDDYINFITIKTNDHCSIPFNKYSKEIYKRYKAKEGLVFPTITNQKMNENIKDVGEAAEINAPVQVISYKGANRIEETVPKYKILTSHIARKTFITNALEKGMKSEVIMDITTHKSYNSFKRYFKVVDEHKKNEMDKIFD</sequence>
<dbReference type="PROSITE" id="PS51898">
    <property type="entry name" value="TYR_RECOMBINASE"/>
    <property type="match status" value="1"/>
</dbReference>
<feature type="domain" description="Tyr recombinase" evidence="6">
    <location>
        <begin position="216"/>
        <end position="404"/>
    </location>
</feature>
<gene>
    <name evidence="8" type="ORF">JIV24_10275</name>
</gene>